<dbReference type="AlphaFoldDB" id="A0A1Q5PRS1"/>
<evidence type="ECO:0000313" key="9">
    <source>
        <dbReference type="Proteomes" id="UP000186465"/>
    </source>
</evidence>
<name>A0A1Q5PRS1_9ACTO</name>
<comment type="caution">
    <text evidence="8">The sequence shown here is derived from an EMBL/GenBank/DDBJ whole genome shotgun (WGS) entry which is preliminary data.</text>
</comment>
<evidence type="ECO:0000313" key="8">
    <source>
        <dbReference type="EMBL" id="OKL50271.1"/>
    </source>
</evidence>
<dbReference type="SMART" id="SM00448">
    <property type="entry name" value="REC"/>
    <property type="match status" value="1"/>
</dbReference>
<dbReference type="GO" id="GO:0003677">
    <property type="term" value="F:DNA binding"/>
    <property type="evidence" value="ECO:0007669"/>
    <property type="project" value="UniProtKB-KW"/>
</dbReference>
<feature type="domain" description="Response regulatory" evidence="7">
    <location>
        <begin position="3"/>
        <end position="119"/>
    </location>
</feature>
<evidence type="ECO:0000259" key="7">
    <source>
        <dbReference type="PROSITE" id="PS50110"/>
    </source>
</evidence>
<dbReference type="SUPFAM" id="SSF46894">
    <property type="entry name" value="C-terminal effector domain of the bipartite response regulators"/>
    <property type="match status" value="1"/>
</dbReference>
<dbReference type="InterPro" id="IPR001789">
    <property type="entry name" value="Sig_transdc_resp-reg_receiver"/>
</dbReference>
<dbReference type="PANTHER" id="PTHR43214">
    <property type="entry name" value="TWO-COMPONENT RESPONSE REGULATOR"/>
    <property type="match status" value="1"/>
</dbReference>
<evidence type="ECO:0000256" key="4">
    <source>
        <dbReference type="ARBA" id="ARBA00023163"/>
    </source>
</evidence>
<dbReference type="PRINTS" id="PR00038">
    <property type="entry name" value="HTHLUXR"/>
</dbReference>
<accession>A0A1Q5PRS1</accession>
<dbReference type="PROSITE" id="PS50043">
    <property type="entry name" value="HTH_LUXR_2"/>
    <property type="match status" value="1"/>
</dbReference>
<keyword evidence="9" id="KW-1185">Reference proteome</keyword>
<dbReference type="GO" id="GO:0000160">
    <property type="term" value="P:phosphorelay signal transduction system"/>
    <property type="evidence" value="ECO:0007669"/>
    <property type="project" value="InterPro"/>
</dbReference>
<protein>
    <submittedName>
        <fullName evidence="8">DNA-binding response regulator</fullName>
    </submittedName>
</protein>
<dbReference type="InterPro" id="IPR011006">
    <property type="entry name" value="CheY-like_superfamily"/>
</dbReference>
<organism evidence="8 9">
    <name type="scientific">Boudabousia marimammalium</name>
    <dbReference type="NCBI Taxonomy" id="156892"/>
    <lineage>
        <taxon>Bacteria</taxon>
        <taxon>Bacillati</taxon>
        <taxon>Actinomycetota</taxon>
        <taxon>Actinomycetes</taxon>
        <taxon>Actinomycetales</taxon>
        <taxon>Actinomycetaceae</taxon>
        <taxon>Boudabousia</taxon>
    </lineage>
</organism>
<dbReference type="Pfam" id="PF00196">
    <property type="entry name" value="GerE"/>
    <property type="match status" value="1"/>
</dbReference>
<keyword evidence="1 5" id="KW-0597">Phosphoprotein</keyword>
<dbReference type="STRING" id="156892.BM477_02455"/>
<dbReference type="CDD" id="cd17535">
    <property type="entry name" value="REC_NarL-like"/>
    <property type="match status" value="1"/>
</dbReference>
<dbReference type="CDD" id="cd06170">
    <property type="entry name" value="LuxR_C_like"/>
    <property type="match status" value="1"/>
</dbReference>
<dbReference type="InterPro" id="IPR000792">
    <property type="entry name" value="Tscrpt_reg_LuxR_C"/>
</dbReference>
<dbReference type="Gene3D" id="3.40.50.2300">
    <property type="match status" value="1"/>
</dbReference>
<proteinExistence type="predicted"/>
<dbReference type="SUPFAM" id="SSF52172">
    <property type="entry name" value="CheY-like"/>
    <property type="match status" value="1"/>
</dbReference>
<gene>
    <name evidence="8" type="ORF">BM477_02455</name>
</gene>
<dbReference type="OrthoDB" id="9808843at2"/>
<keyword evidence="2" id="KW-0805">Transcription regulation</keyword>
<sequence>MIRVLITDDQSLMRMGFGMVIGAEEDMEVVGEASNGLVALQQVKALKPDVVLMDVRMPEMDGIAATKAIAEEYPETKILILTTFDLDEYAFAALQAGASGFLLKDAEPASVVDAIRAIAGGDAVVSPRITRRMIELFADRMPRESDSTGSRPIEALQVIENSKLTSREVEVWKLLARGLSNHEIAEKLFLSTTTIKTHVGNILAKLGVRDRVQAVVVAYEHNLLGDQDQVSVLDAPER</sequence>
<dbReference type="PROSITE" id="PS50110">
    <property type="entry name" value="RESPONSE_REGULATORY"/>
    <property type="match status" value="1"/>
</dbReference>
<dbReference type="RefSeq" id="WP_075361096.1">
    <property type="nucleotide sequence ID" value="NZ_MPDM01000002.1"/>
</dbReference>
<dbReference type="SMART" id="SM00421">
    <property type="entry name" value="HTH_LUXR"/>
    <property type="match status" value="1"/>
</dbReference>
<dbReference type="Pfam" id="PF00072">
    <property type="entry name" value="Response_reg"/>
    <property type="match status" value="1"/>
</dbReference>
<evidence type="ECO:0000259" key="6">
    <source>
        <dbReference type="PROSITE" id="PS50043"/>
    </source>
</evidence>
<dbReference type="Proteomes" id="UP000186465">
    <property type="component" value="Unassembled WGS sequence"/>
</dbReference>
<reference evidence="9" key="1">
    <citation type="submission" date="2016-11" db="EMBL/GenBank/DDBJ databases">
        <title>Actinomyces gypaetusis sp. nov. isolated from Gypaetus barbatus in Qinghai Tibet Plateau China.</title>
        <authorList>
            <person name="Meng X."/>
        </authorList>
    </citation>
    <scope>NUCLEOTIDE SEQUENCE [LARGE SCALE GENOMIC DNA]</scope>
    <source>
        <strain evidence="9">DSM 15383</strain>
    </source>
</reference>
<feature type="domain" description="HTH luxR-type" evidence="6">
    <location>
        <begin position="157"/>
        <end position="222"/>
    </location>
</feature>
<keyword evidence="3 8" id="KW-0238">DNA-binding</keyword>
<evidence type="ECO:0000256" key="5">
    <source>
        <dbReference type="PROSITE-ProRule" id="PRU00169"/>
    </source>
</evidence>
<dbReference type="PROSITE" id="PS00622">
    <property type="entry name" value="HTH_LUXR_1"/>
    <property type="match status" value="1"/>
</dbReference>
<dbReference type="EMBL" id="MPDM01000002">
    <property type="protein sequence ID" value="OKL50271.1"/>
    <property type="molecule type" value="Genomic_DNA"/>
</dbReference>
<dbReference type="GO" id="GO:0006355">
    <property type="term" value="P:regulation of DNA-templated transcription"/>
    <property type="evidence" value="ECO:0007669"/>
    <property type="project" value="InterPro"/>
</dbReference>
<feature type="modified residue" description="4-aspartylphosphate" evidence="5">
    <location>
        <position position="54"/>
    </location>
</feature>
<dbReference type="InterPro" id="IPR016032">
    <property type="entry name" value="Sig_transdc_resp-reg_C-effctor"/>
</dbReference>
<dbReference type="InterPro" id="IPR039420">
    <property type="entry name" value="WalR-like"/>
</dbReference>
<dbReference type="InterPro" id="IPR058245">
    <property type="entry name" value="NreC/VraR/RcsB-like_REC"/>
</dbReference>
<dbReference type="PANTHER" id="PTHR43214:SF24">
    <property type="entry name" value="TRANSCRIPTIONAL REGULATORY PROTEIN NARL-RELATED"/>
    <property type="match status" value="1"/>
</dbReference>
<keyword evidence="4" id="KW-0804">Transcription</keyword>
<evidence type="ECO:0000256" key="2">
    <source>
        <dbReference type="ARBA" id="ARBA00023015"/>
    </source>
</evidence>
<evidence type="ECO:0000256" key="3">
    <source>
        <dbReference type="ARBA" id="ARBA00023125"/>
    </source>
</evidence>
<evidence type="ECO:0000256" key="1">
    <source>
        <dbReference type="ARBA" id="ARBA00022553"/>
    </source>
</evidence>